<protein>
    <recommendedName>
        <fullName evidence="7">Late embryogenesis abundant protein LEA-2 subgroup domain-containing protein</fullName>
    </recommendedName>
</protein>
<dbReference type="PANTHER" id="PTHR31234:SF68">
    <property type="entry name" value="EXPRESSED PROTEIN"/>
    <property type="match status" value="1"/>
</dbReference>
<reference evidence="5" key="1">
    <citation type="submission" date="2023-05" db="EMBL/GenBank/DDBJ databases">
        <authorList>
            <person name="Huff M."/>
        </authorList>
    </citation>
    <scope>NUCLEOTIDE SEQUENCE</scope>
</reference>
<feature type="compositionally biased region" description="Basic and acidic residues" evidence="3">
    <location>
        <begin position="1"/>
        <end position="15"/>
    </location>
</feature>
<dbReference type="GO" id="GO:0098542">
    <property type="term" value="P:defense response to other organism"/>
    <property type="evidence" value="ECO:0007669"/>
    <property type="project" value="InterPro"/>
</dbReference>
<keyword evidence="2 4" id="KW-0472">Membrane</keyword>
<feature type="transmembrane region" description="Helical" evidence="4">
    <location>
        <begin position="77"/>
        <end position="102"/>
    </location>
</feature>
<sequence length="261" mass="29062">MEERDRPSEDGKDEPPPSNTMALVPGPLPLENSETYIVQIPRDQVYRVPPPENAKIVESYRRPAQHRKKKTNFRGSCLWIILTFALIGLTVGISVGVIIALYNPKYPTFSVTKIHVKNLEQSINGHHGSGHSPEYDVTLQAHNPNERMDVSYKGAAGKASIELKKQKIAQGGVPNLTQDPNSSTKIPLILHGTKESISNDMKKSLNGKKPKSMHLKIEVPMEVKSWAKTVQKDMAITCDFKVDSLLGKKTKILSQECQTNF</sequence>
<evidence type="ECO:0000256" key="3">
    <source>
        <dbReference type="SAM" id="MobiDB-lite"/>
    </source>
</evidence>
<evidence type="ECO:0000313" key="6">
    <source>
        <dbReference type="Proteomes" id="UP000834106"/>
    </source>
</evidence>
<dbReference type="PANTHER" id="PTHR31234">
    <property type="entry name" value="LATE EMBRYOGENESIS ABUNDANT (LEA) HYDROXYPROLINE-RICH GLYCOPROTEIN FAMILY"/>
    <property type="match status" value="1"/>
</dbReference>
<evidence type="ECO:0000256" key="1">
    <source>
        <dbReference type="ARBA" id="ARBA00004370"/>
    </source>
</evidence>
<name>A0AAD1YWL3_9LAMI</name>
<dbReference type="AlphaFoldDB" id="A0AAD1YWL3"/>
<dbReference type="GO" id="GO:0005886">
    <property type="term" value="C:plasma membrane"/>
    <property type="evidence" value="ECO:0007669"/>
    <property type="project" value="TreeGrafter"/>
</dbReference>
<evidence type="ECO:0008006" key="7">
    <source>
        <dbReference type="Google" id="ProtNLM"/>
    </source>
</evidence>
<evidence type="ECO:0000256" key="4">
    <source>
        <dbReference type="SAM" id="Phobius"/>
    </source>
</evidence>
<dbReference type="InterPro" id="IPR044839">
    <property type="entry name" value="NDR1-like"/>
</dbReference>
<keyword evidence="6" id="KW-1185">Reference proteome</keyword>
<comment type="subcellular location">
    <subcellularLocation>
        <location evidence="1">Membrane</location>
    </subcellularLocation>
</comment>
<dbReference type="Proteomes" id="UP000834106">
    <property type="component" value="Chromosome 3"/>
</dbReference>
<accession>A0AAD1YWL3</accession>
<evidence type="ECO:0000256" key="2">
    <source>
        <dbReference type="ARBA" id="ARBA00023136"/>
    </source>
</evidence>
<dbReference type="EMBL" id="OU503038">
    <property type="protein sequence ID" value="CAI9758239.1"/>
    <property type="molecule type" value="Genomic_DNA"/>
</dbReference>
<keyword evidence="4" id="KW-1133">Transmembrane helix</keyword>
<gene>
    <name evidence="5" type="ORF">FPE_LOCUS5669</name>
</gene>
<proteinExistence type="predicted"/>
<evidence type="ECO:0000313" key="5">
    <source>
        <dbReference type="EMBL" id="CAI9758239.1"/>
    </source>
</evidence>
<organism evidence="5 6">
    <name type="scientific">Fraxinus pennsylvanica</name>
    <dbReference type="NCBI Taxonomy" id="56036"/>
    <lineage>
        <taxon>Eukaryota</taxon>
        <taxon>Viridiplantae</taxon>
        <taxon>Streptophyta</taxon>
        <taxon>Embryophyta</taxon>
        <taxon>Tracheophyta</taxon>
        <taxon>Spermatophyta</taxon>
        <taxon>Magnoliopsida</taxon>
        <taxon>eudicotyledons</taxon>
        <taxon>Gunneridae</taxon>
        <taxon>Pentapetalae</taxon>
        <taxon>asterids</taxon>
        <taxon>lamiids</taxon>
        <taxon>Lamiales</taxon>
        <taxon>Oleaceae</taxon>
        <taxon>Oleeae</taxon>
        <taxon>Fraxinus</taxon>
    </lineage>
</organism>
<dbReference type="Gene3D" id="2.60.40.1820">
    <property type="match status" value="1"/>
</dbReference>
<keyword evidence="4" id="KW-0812">Transmembrane</keyword>
<feature type="region of interest" description="Disordered" evidence="3">
    <location>
        <begin position="1"/>
        <end position="26"/>
    </location>
</feature>